<comment type="similarity">
    <text evidence="1">Belongs to the CAF1 family.</text>
</comment>
<dbReference type="InterPro" id="IPR051181">
    <property type="entry name" value="CAF1_poly(A)_ribonucleases"/>
</dbReference>
<dbReference type="PANTHER" id="PTHR15092">
    <property type="entry name" value="POLY A -SPECIFIC RIBONUCLEASE/TARGET OF EGR1, MEMBER 1"/>
    <property type="match status" value="1"/>
</dbReference>
<dbReference type="GO" id="GO:0003723">
    <property type="term" value="F:RNA binding"/>
    <property type="evidence" value="ECO:0007669"/>
    <property type="project" value="TreeGrafter"/>
</dbReference>
<evidence type="ECO:0000313" key="2">
    <source>
        <dbReference type="EMBL" id="CAF3958831.1"/>
    </source>
</evidence>
<proteinExistence type="inferred from homology"/>
<name>A0A8S2MS95_9BILA</name>
<dbReference type="PANTHER" id="PTHR15092:SF22">
    <property type="entry name" value="POLY(A)-SPECIFIC RIBONUCLEASE PNLDC1"/>
    <property type="match status" value="1"/>
</dbReference>
<evidence type="ECO:0000256" key="1">
    <source>
        <dbReference type="ARBA" id="ARBA00008372"/>
    </source>
</evidence>
<accession>A0A8S2MS95</accession>
<sequence>MALQACVEISSVLNKSRDINRNNFYNILPEIFNDINKADYVAIDGEFTGVIARRHMNYFDTPAERYKRHYDYDRHYLMIQIRLVMIRCTSPTENRYALKDGIPYIRKTTYLQKSNDFQLSSSCVSNSRQRSKKKKSVTTVDVGKQFEFNNLPIGDDLNISMAGFSAVMRKLQESVSDLIDISMVAK</sequence>
<dbReference type="Pfam" id="PF04857">
    <property type="entry name" value="CAF1"/>
    <property type="match status" value="1"/>
</dbReference>
<dbReference type="AlphaFoldDB" id="A0A8S2MS95"/>
<organism evidence="2 3">
    <name type="scientific">Rotaria magnacalcarata</name>
    <dbReference type="NCBI Taxonomy" id="392030"/>
    <lineage>
        <taxon>Eukaryota</taxon>
        <taxon>Metazoa</taxon>
        <taxon>Spiralia</taxon>
        <taxon>Gnathifera</taxon>
        <taxon>Rotifera</taxon>
        <taxon>Eurotatoria</taxon>
        <taxon>Bdelloidea</taxon>
        <taxon>Philodinida</taxon>
        <taxon>Philodinidae</taxon>
        <taxon>Rotaria</taxon>
    </lineage>
</organism>
<comment type="caution">
    <text evidence="2">The sequence shown here is derived from an EMBL/GenBank/DDBJ whole genome shotgun (WGS) entry which is preliminary data.</text>
</comment>
<dbReference type="InterPro" id="IPR006941">
    <property type="entry name" value="RNase_CAF1"/>
</dbReference>
<evidence type="ECO:0000313" key="3">
    <source>
        <dbReference type="Proteomes" id="UP000681967"/>
    </source>
</evidence>
<dbReference type="GO" id="GO:0000175">
    <property type="term" value="F:3'-5'-RNA exonuclease activity"/>
    <property type="evidence" value="ECO:0007669"/>
    <property type="project" value="TreeGrafter"/>
</dbReference>
<protein>
    <submittedName>
        <fullName evidence="2">Uncharacterized protein</fullName>
    </submittedName>
</protein>
<dbReference type="InterPro" id="IPR012337">
    <property type="entry name" value="RNaseH-like_sf"/>
</dbReference>
<dbReference type="EMBL" id="CAJOBH010003607">
    <property type="protein sequence ID" value="CAF3958831.1"/>
    <property type="molecule type" value="Genomic_DNA"/>
</dbReference>
<dbReference type="Proteomes" id="UP000681967">
    <property type="component" value="Unassembled WGS sequence"/>
</dbReference>
<gene>
    <name evidence="2" type="ORF">BYL167_LOCUS11428</name>
</gene>
<reference evidence="2" key="1">
    <citation type="submission" date="2021-02" db="EMBL/GenBank/DDBJ databases">
        <authorList>
            <person name="Nowell W R."/>
        </authorList>
    </citation>
    <scope>NUCLEOTIDE SEQUENCE</scope>
</reference>
<dbReference type="InterPro" id="IPR036397">
    <property type="entry name" value="RNaseH_sf"/>
</dbReference>
<dbReference type="SUPFAM" id="SSF53098">
    <property type="entry name" value="Ribonuclease H-like"/>
    <property type="match status" value="1"/>
</dbReference>
<dbReference type="Gene3D" id="3.30.420.10">
    <property type="entry name" value="Ribonuclease H-like superfamily/Ribonuclease H"/>
    <property type="match status" value="1"/>
</dbReference>